<dbReference type="PIRSF" id="PIRSF000027">
    <property type="entry name" value="Cytc_c_prime"/>
    <property type="match status" value="1"/>
</dbReference>
<evidence type="ECO:0000256" key="8">
    <source>
        <dbReference type="SAM" id="SignalP"/>
    </source>
</evidence>
<gene>
    <name evidence="9" type="ORF">DFP90_103411</name>
</gene>
<dbReference type="Gene3D" id="1.20.120.10">
    <property type="entry name" value="Cytochrome c/b562"/>
    <property type="match status" value="1"/>
</dbReference>
<dbReference type="AlphaFoldDB" id="A0A3D9HQ42"/>
<evidence type="ECO:0000256" key="2">
    <source>
        <dbReference type="ARBA" id="ARBA00022617"/>
    </source>
</evidence>
<feature type="chain" id="PRO_5017589079" evidence="8">
    <location>
        <begin position="26"/>
        <end position="180"/>
    </location>
</feature>
<organism evidence="9 10">
    <name type="scientific">Aestuariispira insulae</name>
    <dbReference type="NCBI Taxonomy" id="1461337"/>
    <lineage>
        <taxon>Bacteria</taxon>
        <taxon>Pseudomonadati</taxon>
        <taxon>Pseudomonadota</taxon>
        <taxon>Alphaproteobacteria</taxon>
        <taxon>Rhodospirillales</taxon>
        <taxon>Kiloniellaceae</taxon>
        <taxon>Aestuariispira</taxon>
    </lineage>
</organism>
<comment type="caution">
    <text evidence="9">The sequence shown here is derived from an EMBL/GenBank/DDBJ whole genome shotgun (WGS) entry which is preliminary data.</text>
</comment>
<evidence type="ECO:0000256" key="1">
    <source>
        <dbReference type="ARBA" id="ARBA00022448"/>
    </source>
</evidence>
<feature type="signal peptide" evidence="8">
    <location>
        <begin position="1"/>
        <end position="25"/>
    </location>
</feature>
<name>A0A3D9HQ42_9PROT</name>
<evidence type="ECO:0000313" key="9">
    <source>
        <dbReference type="EMBL" id="RED51608.1"/>
    </source>
</evidence>
<evidence type="ECO:0000256" key="4">
    <source>
        <dbReference type="ARBA" id="ARBA00022982"/>
    </source>
</evidence>
<dbReference type="Pfam" id="PF01322">
    <property type="entry name" value="Cytochrom_C_2"/>
    <property type="match status" value="1"/>
</dbReference>
<reference evidence="9 10" key="1">
    <citation type="submission" date="2018-07" db="EMBL/GenBank/DDBJ databases">
        <title>Genomic Encyclopedia of Type Strains, Phase III (KMG-III): the genomes of soil and plant-associated and newly described type strains.</title>
        <authorList>
            <person name="Whitman W."/>
        </authorList>
    </citation>
    <scope>NUCLEOTIDE SEQUENCE [LARGE SCALE GENOMIC DNA]</scope>
    <source>
        <strain evidence="9 10">CECT 8488</strain>
    </source>
</reference>
<keyword evidence="5 6" id="KW-0408">Iron</keyword>
<proteinExistence type="predicted"/>
<evidence type="ECO:0000313" key="10">
    <source>
        <dbReference type="Proteomes" id="UP000256845"/>
    </source>
</evidence>
<dbReference type="InterPro" id="IPR002321">
    <property type="entry name" value="Cyt_c_II"/>
</dbReference>
<feature type="binding site" description="covalent" evidence="7">
    <location>
        <position position="171"/>
    </location>
    <ligand>
        <name>heme c</name>
        <dbReference type="ChEBI" id="CHEBI:61717"/>
    </ligand>
</feature>
<evidence type="ECO:0000256" key="6">
    <source>
        <dbReference type="PIRSR" id="PIRSR000027-1"/>
    </source>
</evidence>
<dbReference type="EMBL" id="QRDW01000003">
    <property type="protein sequence ID" value="RED51608.1"/>
    <property type="molecule type" value="Genomic_DNA"/>
</dbReference>
<sequence>MISFSRIAAPLLTVTMLVSGLAVQAHEGATGVVKERMEAMEDVGKSMKALKAMITGEITYDADKVRMAAKTIAGHGGDNLTRLFPEGSTQHPTAALPAIWEDWQGFSRLAADLASHADALAKAAGNDRSMAESSMGGDMMSAAPAAPTPAELAGMAPDSAFMALGKVCGSCHKQFRKKKE</sequence>
<feature type="binding site" description="covalent" evidence="7">
    <location>
        <position position="168"/>
    </location>
    <ligand>
        <name>heme c</name>
        <dbReference type="ChEBI" id="CHEBI:61717"/>
    </ligand>
</feature>
<dbReference type="PROSITE" id="PS51009">
    <property type="entry name" value="CYTCII"/>
    <property type="match status" value="1"/>
</dbReference>
<comment type="PTM">
    <text evidence="7">Binds 1 heme group per subunit.</text>
</comment>
<keyword evidence="3 6" id="KW-0479">Metal-binding</keyword>
<dbReference type="GO" id="GO:0009055">
    <property type="term" value="F:electron transfer activity"/>
    <property type="evidence" value="ECO:0007669"/>
    <property type="project" value="InterPro"/>
</dbReference>
<evidence type="ECO:0000256" key="7">
    <source>
        <dbReference type="PIRSR" id="PIRSR000027-2"/>
    </source>
</evidence>
<dbReference type="GO" id="GO:0042597">
    <property type="term" value="C:periplasmic space"/>
    <property type="evidence" value="ECO:0007669"/>
    <property type="project" value="InterPro"/>
</dbReference>
<dbReference type="Proteomes" id="UP000256845">
    <property type="component" value="Unassembled WGS sequence"/>
</dbReference>
<protein>
    <submittedName>
        <fullName evidence="9">Cytochrome c556</fullName>
    </submittedName>
</protein>
<dbReference type="InterPro" id="IPR010980">
    <property type="entry name" value="Cyt_c/b562"/>
</dbReference>
<dbReference type="RefSeq" id="WP_115936472.1">
    <property type="nucleotide sequence ID" value="NZ_QRDW01000003.1"/>
</dbReference>
<feature type="binding site" description="axial binding residue" evidence="6">
    <location>
        <position position="172"/>
    </location>
    <ligand>
        <name>heme c</name>
        <dbReference type="ChEBI" id="CHEBI:61717"/>
    </ligand>
    <ligandPart>
        <name>Fe</name>
        <dbReference type="ChEBI" id="CHEBI:18248"/>
    </ligandPart>
</feature>
<dbReference type="GO" id="GO:0022900">
    <property type="term" value="P:electron transport chain"/>
    <property type="evidence" value="ECO:0007669"/>
    <property type="project" value="InterPro"/>
</dbReference>
<dbReference type="OrthoDB" id="8115790at2"/>
<keyword evidence="10" id="KW-1185">Reference proteome</keyword>
<accession>A0A3D9HQ42</accession>
<dbReference type="SUPFAM" id="SSF47175">
    <property type="entry name" value="Cytochromes"/>
    <property type="match status" value="1"/>
</dbReference>
<dbReference type="GO" id="GO:0005506">
    <property type="term" value="F:iron ion binding"/>
    <property type="evidence" value="ECO:0007669"/>
    <property type="project" value="InterPro"/>
</dbReference>
<evidence type="ECO:0000256" key="3">
    <source>
        <dbReference type="ARBA" id="ARBA00022723"/>
    </source>
</evidence>
<keyword evidence="8" id="KW-0732">Signal</keyword>
<evidence type="ECO:0000256" key="5">
    <source>
        <dbReference type="ARBA" id="ARBA00023004"/>
    </source>
</evidence>
<keyword evidence="1" id="KW-0813">Transport</keyword>
<keyword evidence="4" id="KW-0249">Electron transport</keyword>
<dbReference type="GO" id="GO:0020037">
    <property type="term" value="F:heme binding"/>
    <property type="evidence" value="ECO:0007669"/>
    <property type="project" value="InterPro"/>
</dbReference>
<dbReference type="InterPro" id="IPR012127">
    <property type="entry name" value="Cyt_c_prime"/>
</dbReference>
<keyword evidence="2 7" id="KW-0349">Heme</keyword>